<dbReference type="InterPro" id="IPR025944">
    <property type="entry name" value="Sigma_54_int_dom_CS"/>
</dbReference>
<dbReference type="GO" id="GO:0006355">
    <property type="term" value="P:regulation of DNA-templated transcription"/>
    <property type="evidence" value="ECO:0007669"/>
    <property type="project" value="InterPro"/>
</dbReference>
<dbReference type="InterPro" id="IPR027417">
    <property type="entry name" value="P-loop_NTPase"/>
</dbReference>
<evidence type="ECO:0000256" key="1">
    <source>
        <dbReference type="ARBA" id="ARBA00022553"/>
    </source>
</evidence>
<accession>A0A5J4L9K1</accession>
<dbReference type="PANTHER" id="PTHR32071">
    <property type="entry name" value="TRANSCRIPTIONAL REGULATORY PROTEIN"/>
    <property type="match status" value="1"/>
</dbReference>
<keyword evidence="6" id="KW-0804">Transcription</keyword>
<name>A0A5J4L9K1_9ZZZZ</name>
<evidence type="ECO:0000256" key="5">
    <source>
        <dbReference type="ARBA" id="ARBA00023125"/>
    </source>
</evidence>
<dbReference type="GO" id="GO:0005524">
    <property type="term" value="F:ATP binding"/>
    <property type="evidence" value="ECO:0007669"/>
    <property type="project" value="UniProtKB-KW"/>
</dbReference>
<dbReference type="PROSITE" id="PS50110">
    <property type="entry name" value="RESPONSE_REGULATORY"/>
    <property type="match status" value="1"/>
</dbReference>
<dbReference type="Gene3D" id="3.40.50.2300">
    <property type="match status" value="1"/>
</dbReference>
<dbReference type="InterPro" id="IPR001789">
    <property type="entry name" value="Sig_transdc_resp-reg_receiver"/>
</dbReference>
<dbReference type="InterPro" id="IPR009057">
    <property type="entry name" value="Homeodomain-like_sf"/>
</dbReference>
<dbReference type="FunFam" id="3.40.50.2300:FF:000018">
    <property type="entry name" value="DNA-binding transcriptional regulator NtrC"/>
    <property type="match status" value="1"/>
</dbReference>
<keyword evidence="2" id="KW-0547">Nucleotide-binding</keyword>
<keyword evidence="3" id="KW-0067">ATP-binding</keyword>
<dbReference type="InterPro" id="IPR011006">
    <property type="entry name" value="CheY-like_superfamily"/>
</dbReference>
<dbReference type="InterPro" id="IPR058031">
    <property type="entry name" value="AAA_lid_NorR"/>
</dbReference>
<dbReference type="CDD" id="cd00009">
    <property type="entry name" value="AAA"/>
    <property type="match status" value="1"/>
</dbReference>
<dbReference type="InterPro" id="IPR003593">
    <property type="entry name" value="AAA+_ATPase"/>
</dbReference>
<dbReference type="FunFam" id="3.40.50.300:FF:000006">
    <property type="entry name" value="DNA-binding transcriptional regulator NtrC"/>
    <property type="match status" value="1"/>
</dbReference>
<dbReference type="PANTHER" id="PTHR32071:SF57">
    <property type="entry name" value="C4-DICARBOXYLATE TRANSPORT TRANSCRIPTIONAL REGULATORY PROTEIN DCTD"/>
    <property type="match status" value="1"/>
</dbReference>
<evidence type="ECO:0000313" key="9">
    <source>
        <dbReference type="EMBL" id="GER94739.1"/>
    </source>
</evidence>
<keyword evidence="5" id="KW-0238">DNA-binding</keyword>
<dbReference type="Pfam" id="PF00158">
    <property type="entry name" value="Sigma54_activat"/>
    <property type="match status" value="1"/>
</dbReference>
<dbReference type="Pfam" id="PF02954">
    <property type="entry name" value="HTH_8"/>
    <property type="match status" value="1"/>
</dbReference>
<evidence type="ECO:0000256" key="2">
    <source>
        <dbReference type="ARBA" id="ARBA00022741"/>
    </source>
</evidence>
<keyword evidence="1" id="KW-0597">Phosphoprotein</keyword>
<dbReference type="SMART" id="SM00448">
    <property type="entry name" value="REC"/>
    <property type="match status" value="1"/>
</dbReference>
<proteinExistence type="predicted"/>
<dbReference type="GO" id="GO:0043565">
    <property type="term" value="F:sequence-specific DNA binding"/>
    <property type="evidence" value="ECO:0007669"/>
    <property type="project" value="InterPro"/>
</dbReference>
<dbReference type="Gene3D" id="1.10.8.60">
    <property type="match status" value="1"/>
</dbReference>
<dbReference type="Pfam" id="PF25601">
    <property type="entry name" value="AAA_lid_14"/>
    <property type="match status" value="1"/>
</dbReference>
<evidence type="ECO:0000256" key="4">
    <source>
        <dbReference type="ARBA" id="ARBA00023015"/>
    </source>
</evidence>
<evidence type="ECO:0000256" key="6">
    <source>
        <dbReference type="ARBA" id="ARBA00023163"/>
    </source>
</evidence>
<organism evidence="9">
    <name type="scientific">hot springs metagenome</name>
    <dbReference type="NCBI Taxonomy" id="433727"/>
    <lineage>
        <taxon>unclassified sequences</taxon>
        <taxon>metagenomes</taxon>
        <taxon>ecological metagenomes</taxon>
    </lineage>
</organism>
<dbReference type="SUPFAM" id="SSF52172">
    <property type="entry name" value="CheY-like"/>
    <property type="match status" value="1"/>
</dbReference>
<evidence type="ECO:0000256" key="3">
    <source>
        <dbReference type="ARBA" id="ARBA00022840"/>
    </source>
</evidence>
<dbReference type="InterPro" id="IPR002197">
    <property type="entry name" value="HTH_Fis"/>
</dbReference>
<evidence type="ECO:0000259" key="8">
    <source>
        <dbReference type="PROSITE" id="PS50110"/>
    </source>
</evidence>
<dbReference type="Gene3D" id="3.40.50.300">
    <property type="entry name" value="P-loop containing nucleotide triphosphate hydrolases"/>
    <property type="match status" value="1"/>
</dbReference>
<dbReference type="EMBL" id="BLAB01000001">
    <property type="protein sequence ID" value="GER94739.1"/>
    <property type="molecule type" value="Genomic_DNA"/>
</dbReference>
<dbReference type="SMART" id="SM00382">
    <property type="entry name" value="AAA"/>
    <property type="match status" value="1"/>
</dbReference>
<dbReference type="PROSITE" id="PS50045">
    <property type="entry name" value="SIGMA54_INTERACT_4"/>
    <property type="match status" value="1"/>
</dbReference>
<dbReference type="AlphaFoldDB" id="A0A5J4L9K1"/>
<comment type="caution">
    <text evidence="9">The sequence shown here is derived from an EMBL/GenBank/DDBJ whole genome shotgun (WGS) entry which is preliminary data.</text>
</comment>
<protein>
    <submittedName>
        <fullName evidence="9">Sigma-54-dependent Fis family transcriptional regulator</fullName>
    </submittedName>
</protein>
<dbReference type="PROSITE" id="PS00676">
    <property type="entry name" value="SIGMA54_INTERACT_2"/>
    <property type="match status" value="1"/>
</dbReference>
<dbReference type="PROSITE" id="PS00688">
    <property type="entry name" value="SIGMA54_INTERACT_3"/>
    <property type="match status" value="1"/>
</dbReference>
<dbReference type="Pfam" id="PF00072">
    <property type="entry name" value="Response_reg"/>
    <property type="match status" value="1"/>
</dbReference>
<gene>
    <name evidence="9" type="ORF">A45J_2503</name>
</gene>
<dbReference type="InterPro" id="IPR002078">
    <property type="entry name" value="Sigma_54_int"/>
</dbReference>
<dbReference type="Gene3D" id="1.10.10.60">
    <property type="entry name" value="Homeodomain-like"/>
    <property type="match status" value="1"/>
</dbReference>
<keyword evidence="4" id="KW-0805">Transcription regulation</keyword>
<dbReference type="SUPFAM" id="SSF52540">
    <property type="entry name" value="P-loop containing nucleoside triphosphate hydrolases"/>
    <property type="match status" value="1"/>
</dbReference>
<feature type="domain" description="Sigma-54 factor interaction" evidence="7">
    <location>
        <begin position="142"/>
        <end position="370"/>
    </location>
</feature>
<evidence type="ECO:0000259" key="7">
    <source>
        <dbReference type="PROSITE" id="PS50045"/>
    </source>
</evidence>
<dbReference type="GO" id="GO:0000160">
    <property type="term" value="P:phosphorelay signal transduction system"/>
    <property type="evidence" value="ECO:0007669"/>
    <property type="project" value="InterPro"/>
</dbReference>
<reference evidence="9" key="1">
    <citation type="submission" date="2019-10" db="EMBL/GenBank/DDBJ databases">
        <title>Metagenomic sequencing of thiosulfate-disproportionating enrichment culture.</title>
        <authorList>
            <person name="Umezawa K."/>
            <person name="Kojima H."/>
            <person name="Fukui M."/>
        </authorList>
    </citation>
    <scope>NUCLEOTIDE SEQUENCE</scope>
    <source>
        <strain evidence="9">45J</strain>
    </source>
</reference>
<dbReference type="PRINTS" id="PR01590">
    <property type="entry name" value="HTHFIS"/>
</dbReference>
<dbReference type="InterPro" id="IPR025943">
    <property type="entry name" value="Sigma_54_int_dom_ATP-bd_2"/>
</dbReference>
<dbReference type="SUPFAM" id="SSF46689">
    <property type="entry name" value="Homeodomain-like"/>
    <property type="match status" value="1"/>
</dbReference>
<sequence length="445" mass="50095">MKETVLLIEDEKLMRVTLDDALKSAGYDVVSFEAGTDALNFLKDNSVDVVVTDVRLPDIDGIDILRQISGTNDSQVIVMTAFGTIKDAVDAMKLGAFDYITKPFSLDEFILLIERALDVKRLKDENIRLKKDLGKCYCFPNIIGESDAMKKVFSLIQKVADSDSTALILGESGTGKELIATTIHYQSKRKDKPLIKINCAAMPDGLIESELFGHEKGAFTGAIKRKPGRFELANGGTIFLDEIGDIPLSTQAKILRVIQERQFERVGGTETLNVDVRIIAATNKDLDEEVKKGNFRDDLYYRLNVIPVTLPPLRERKEDIPYLVDFFLNKCKNKLSRNIRFSKDAMDILLKYDYPGNIRELENIVERCATLSASDIIQKEDLPSFVFEKSDNIKHVYLSDVAAEAEKEHIIRILKTTKGNKTRAAEVLGISRKTLWEKMNLYGIE</sequence>
<feature type="domain" description="Response regulatory" evidence="8">
    <location>
        <begin position="4"/>
        <end position="117"/>
    </location>
</feature>